<sequence length="170" mass="18922">MQNETNPPAGRAPVGRPLFLTVLCVLTFISCVSGLWTQSERLWSPGVVADQTRELFEQLRENMEERAAGENAELMDTLFDSVFRGVNSNNIQMSAILMLIYESLTLYGAYLMWNLQKTGFYCYLAGVVVILLAPLFLIGGWFGVVTSLGGGFFSLIFTGLYALNLKHLYS</sequence>
<name>A0A840TPZ0_9BACT</name>
<dbReference type="AlphaFoldDB" id="A0A840TPZ0"/>
<feature type="transmembrane region" description="Helical" evidence="1">
    <location>
        <begin position="148"/>
        <end position="165"/>
    </location>
</feature>
<evidence type="ECO:0000313" key="2">
    <source>
        <dbReference type="EMBL" id="MBB5285404.1"/>
    </source>
</evidence>
<keyword evidence="3" id="KW-1185">Reference proteome</keyword>
<evidence type="ECO:0000256" key="1">
    <source>
        <dbReference type="SAM" id="Phobius"/>
    </source>
</evidence>
<feature type="transmembrane region" description="Helical" evidence="1">
    <location>
        <begin position="91"/>
        <end position="113"/>
    </location>
</feature>
<dbReference type="EMBL" id="JACHGF010000005">
    <property type="protein sequence ID" value="MBB5285404.1"/>
    <property type="molecule type" value="Genomic_DNA"/>
</dbReference>
<gene>
    <name evidence="2" type="ORF">HNQ92_003561</name>
</gene>
<keyword evidence="1" id="KW-0472">Membrane</keyword>
<proteinExistence type="predicted"/>
<reference evidence="2 3" key="1">
    <citation type="submission" date="2020-08" db="EMBL/GenBank/DDBJ databases">
        <title>Genomic Encyclopedia of Type Strains, Phase IV (KMG-IV): sequencing the most valuable type-strain genomes for metagenomic binning, comparative biology and taxonomic classification.</title>
        <authorList>
            <person name="Goeker M."/>
        </authorList>
    </citation>
    <scope>NUCLEOTIDE SEQUENCE [LARGE SCALE GENOMIC DNA]</scope>
    <source>
        <strain evidence="2 3">DSM 105074</strain>
    </source>
</reference>
<feature type="transmembrane region" description="Helical" evidence="1">
    <location>
        <begin position="120"/>
        <end position="142"/>
    </location>
</feature>
<accession>A0A840TPZ0</accession>
<feature type="transmembrane region" description="Helical" evidence="1">
    <location>
        <begin position="18"/>
        <end position="36"/>
    </location>
</feature>
<evidence type="ECO:0000313" key="3">
    <source>
        <dbReference type="Proteomes" id="UP000557307"/>
    </source>
</evidence>
<comment type="caution">
    <text evidence="2">The sequence shown here is derived from an EMBL/GenBank/DDBJ whole genome shotgun (WGS) entry which is preliminary data.</text>
</comment>
<keyword evidence="1" id="KW-1133">Transmembrane helix</keyword>
<dbReference type="Proteomes" id="UP000557307">
    <property type="component" value="Unassembled WGS sequence"/>
</dbReference>
<dbReference type="RefSeq" id="WP_246440354.1">
    <property type="nucleotide sequence ID" value="NZ_JACHGF010000005.1"/>
</dbReference>
<keyword evidence="1" id="KW-0812">Transmembrane</keyword>
<protein>
    <submittedName>
        <fullName evidence="2">VIT1/CCC1 family predicted Fe2+/Mn2+ transporter</fullName>
    </submittedName>
</protein>
<organism evidence="2 3">
    <name type="scientific">Rhabdobacter roseus</name>
    <dbReference type="NCBI Taxonomy" id="1655419"/>
    <lineage>
        <taxon>Bacteria</taxon>
        <taxon>Pseudomonadati</taxon>
        <taxon>Bacteroidota</taxon>
        <taxon>Cytophagia</taxon>
        <taxon>Cytophagales</taxon>
        <taxon>Cytophagaceae</taxon>
        <taxon>Rhabdobacter</taxon>
    </lineage>
</organism>